<reference evidence="1" key="1">
    <citation type="journal article" date="2019" name="bioRxiv">
        <title>The Genome of the Zebra Mussel, Dreissena polymorpha: A Resource for Invasive Species Research.</title>
        <authorList>
            <person name="McCartney M.A."/>
            <person name="Auch B."/>
            <person name="Kono T."/>
            <person name="Mallez S."/>
            <person name="Zhang Y."/>
            <person name="Obille A."/>
            <person name="Becker A."/>
            <person name="Abrahante J.E."/>
            <person name="Garbe J."/>
            <person name="Badalamenti J.P."/>
            <person name="Herman A."/>
            <person name="Mangelson H."/>
            <person name="Liachko I."/>
            <person name="Sullivan S."/>
            <person name="Sone E.D."/>
            <person name="Koren S."/>
            <person name="Silverstein K.A.T."/>
            <person name="Beckman K.B."/>
            <person name="Gohl D.M."/>
        </authorList>
    </citation>
    <scope>NUCLEOTIDE SEQUENCE</scope>
    <source>
        <strain evidence="1">Duluth1</strain>
        <tissue evidence="1">Whole animal</tissue>
    </source>
</reference>
<dbReference type="EMBL" id="JAIWYP010000007">
    <property type="protein sequence ID" value="KAH3801417.1"/>
    <property type="molecule type" value="Genomic_DNA"/>
</dbReference>
<comment type="caution">
    <text evidence="1">The sequence shown here is derived from an EMBL/GenBank/DDBJ whole genome shotgun (WGS) entry which is preliminary data.</text>
</comment>
<dbReference type="AlphaFoldDB" id="A0A9D4FN83"/>
<evidence type="ECO:0000313" key="1">
    <source>
        <dbReference type="EMBL" id="KAH3801417.1"/>
    </source>
</evidence>
<proteinExistence type="predicted"/>
<organism evidence="1 2">
    <name type="scientific">Dreissena polymorpha</name>
    <name type="common">Zebra mussel</name>
    <name type="synonym">Mytilus polymorpha</name>
    <dbReference type="NCBI Taxonomy" id="45954"/>
    <lineage>
        <taxon>Eukaryota</taxon>
        <taxon>Metazoa</taxon>
        <taxon>Spiralia</taxon>
        <taxon>Lophotrochozoa</taxon>
        <taxon>Mollusca</taxon>
        <taxon>Bivalvia</taxon>
        <taxon>Autobranchia</taxon>
        <taxon>Heteroconchia</taxon>
        <taxon>Euheterodonta</taxon>
        <taxon>Imparidentia</taxon>
        <taxon>Neoheterodontei</taxon>
        <taxon>Myida</taxon>
        <taxon>Dreissenoidea</taxon>
        <taxon>Dreissenidae</taxon>
        <taxon>Dreissena</taxon>
    </lineage>
</organism>
<accession>A0A9D4FN83</accession>
<dbReference type="Proteomes" id="UP000828390">
    <property type="component" value="Unassembled WGS sequence"/>
</dbReference>
<evidence type="ECO:0000313" key="2">
    <source>
        <dbReference type="Proteomes" id="UP000828390"/>
    </source>
</evidence>
<keyword evidence="2" id="KW-1185">Reference proteome</keyword>
<gene>
    <name evidence="1" type="ORF">DPMN_155067</name>
</gene>
<sequence length="240" mass="26990">MKPFSPTEGFCDCLAGHYNAIGTNRWGYNRNLYLSISEHQVLHDRYGYGVLRATLKMMAEMNTKKIQCSTVKKLVEQKSGGAGAAGACRLWVGEHDRYGYGVLRATVAGKRIHFLAHRLALFFVNLHIANRSNNLFHNYGPQLKMMAEMNTKKIQCSTVKKLVEQKSGGAGAAGACRLWVDEHDRYGYGVLRATVAGKRIHFLAHRLALFFVNLHIANRSNNLFHNYGPQLKMMAEMNTV</sequence>
<reference evidence="1" key="2">
    <citation type="submission" date="2020-11" db="EMBL/GenBank/DDBJ databases">
        <authorList>
            <person name="McCartney M.A."/>
            <person name="Auch B."/>
            <person name="Kono T."/>
            <person name="Mallez S."/>
            <person name="Becker A."/>
            <person name="Gohl D.M."/>
            <person name="Silverstein K.A.T."/>
            <person name="Koren S."/>
            <person name="Bechman K.B."/>
            <person name="Herman A."/>
            <person name="Abrahante J.E."/>
            <person name="Garbe J."/>
        </authorList>
    </citation>
    <scope>NUCLEOTIDE SEQUENCE</scope>
    <source>
        <strain evidence="1">Duluth1</strain>
        <tissue evidence="1">Whole animal</tissue>
    </source>
</reference>
<name>A0A9D4FN83_DREPO</name>
<protein>
    <submittedName>
        <fullName evidence="1">Uncharacterized protein</fullName>
    </submittedName>
</protein>